<comment type="caution">
    <text evidence="1">The sequence shown here is derived from an EMBL/GenBank/DDBJ whole genome shotgun (WGS) entry which is preliminary data.</text>
</comment>
<proteinExistence type="predicted"/>
<name>A0A392URM6_9FABA</name>
<accession>A0A392URM6</accession>
<dbReference type="Proteomes" id="UP000265520">
    <property type="component" value="Unassembled WGS sequence"/>
</dbReference>
<protein>
    <submittedName>
        <fullName evidence="1">Uncharacterized protein</fullName>
    </submittedName>
</protein>
<feature type="non-terminal residue" evidence="1">
    <location>
        <position position="1"/>
    </location>
</feature>
<keyword evidence="2" id="KW-1185">Reference proteome</keyword>
<dbReference type="EMBL" id="LXQA010882067">
    <property type="protein sequence ID" value="MCI75407.1"/>
    <property type="molecule type" value="Genomic_DNA"/>
</dbReference>
<sequence length="35" mass="4031">NPEDLKIRRKQLPTKVLAGNQNPWENNNFLVVNIG</sequence>
<organism evidence="1 2">
    <name type="scientific">Trifolium medium</name>
    <dbReference type="NCBI Taxonomy" id="97028"/>
    <lineage>
        <taxon>Eukaryota</taxon>
        <taxon>Viridiplantae</taxon>
        <taxon>Streptophyta</taxon>
        <taxon>Embryophyta</taxon>
        <taxon>Tracheophyta</taxon>
        <taxon>Spermatophyta</taxon>
        <taxon>Magnoliopsida</taxon>
        <taxon>eudicotyledons</taxon>
        <taxon>Gunneridae</taxon>
        <taxon>Pentapetalae</taxon>
        <taxon>rosids</taxon>
        <taxon>fabids</taxon>
        <taxon>Fabales</taxon>
        <taxon>Fabaceae</taxon>
        <taxon>Papilionoideae</taxon>
        <taxon>50 kb inversion clade</taxon>
        <taxon>NPAAA clade</taxon>
        <taxon>Hologalegina</taxon>
        <taxon>IRL clade</taxon>
        <taxon>Trifolieae</taxon>
        <taxon>Trifolium</taxon>
    </lineage>
</organism>
<evidence type="ECO:0000313" key="1">
    <source>
        <dbReference type="EMBL" id="MCI75407.1"/>
    </source>
</evidence>
<dbReference type="AlphaFoldDB" id="A0A392URM6"/>
<reference evidence="1 2" key="1">
    <citation type="journal article" date="2018" name="Front. Plant Sci.">
        <title>Red Clover (Trifolium pratense) and Zigzag Clover (T. medium) - A Picture of Genomic Similarities and Differences.</title>
        <authorList>
            <person name="Dluhosova J."/>
            <person name="Istvanek J."/>
            <person name="Nedelnik J."/>
            <person name="Repkova J."/>
        </authorList>
    </citation>
    <scope>NUCLEOTIDE SEQUENCE [LARGE SCALE GENOMIC DNA]</scope>
    <source>
        <strain evidence="2">cv. 10/8</strain>
        <tissue evidence="1">Leaf</tissue>
    </source>
</reference>
<evidence type="ECO:0000313" key="2">
    <source>
        <dbReference type="Proteomes" id="UP000265520"/>
    </source>
</evidence>